<evidence type="ECO:0000256" key="1">
    <source>
        <dbReference type="SAM" id="MobiDB-lite"/>
    </source>
</evidence>
<organism evidence="2 3">
    <name type="scientific">Pythium oligandrum</name>
    <name type="common">Mycoparasitic fungus</name>
    <dbReference type="NCBI Taxonomy" id="41045"/>
    <lineage>
        <taxon>Eukaryota</taxon>
        <taxon>Sar</taxon>
        <taxon>Stramenopiles</taxon>
        <taxon>Oomycota</taxon>
        <taxon>Peronosporomycetes</taxon>
        <taxon>Pythiales</taxon>
        <taxon>Pythiaceae</taxon>
        <taxon>Pythium</taxon>
    </lineage>
</organism>
<accession>A0A8K1FKL4</accession>
<protein>
    <submittedName>
        <fullName evidence="2">Uncharacterized protein</fullName>
    </submittedName>
</protein>
<feature type="compositionally biased region" description="Basic and acidic residues" evidence="1">
    <location>
        <begin position="14"/>
        <end position="28"/>
    </location>
</feature>
<comment type="caution">
    <text evidence="2">The sequence shown here is derived from an EMBL/GenBank/DDBJ whole genome shotgun (WGS) entry which is preliminary data.</text>
</comment>
<dbReference type="EMBL" id="SPLM01000005">
    <property type="protein sequence ID" value="TMW67245.1"/>
    <property type="molecule type" value="Genomic_DNA"/>
</dbReference>
<sequence>MATKAFRSVPTAPRGEKALRKKEEDETKPTVPLKKPRATYYARKDEVSTLKEEVRCLLNRLQKLEATQHASKAVAAPVSIDQESMLRHAALSTSVNQNELLLAGAKSLLLSRVENPLKTHIHLTSDREQRRNALIALRPQRLRDAAEFVRERVRFLDVCRPHRQTEVSETSEGDFVHSICEVVPFNGISTSVPHVYNQLLAFMTHREFNIVEYSDVTTIL</sequence>
<dbReference type="Proteomes" id="UP000794436">
    <property type="component" value="Unassembled WGS sequence"/>
</dbReference>
<feature type="region of interest" description="Disordered" evidence="1">
    <location>
        <begin position="1"/>
        <end position="34"/>
    </location>
</feature>
<evidence type="ECO:0000313" key="3">
    <source>
        <dbReference type="Proteomes" id="UP000794436"/>
    </source>
</evidence>
<proteinExistence type="predicted"/>
<dbReference type="AlphaFoldDB" id="A0A8K1FKL4"/>
<gene>
    <name evidence="2" type="ORF">Poli38472_012361</name>
</gene>
<evidence type="ECO:0000313" key="2">
    <source>
        <dbReference type="EMBL" id="TMW67245.1"/>
    </source>
</evidence>
<name>A0A8K1FKL4_PYTOL</name>
<keyword evidence="3" id="KW-1185">Reference proteome</keyword>
<reference evidence="2" key="1">
    <citation type="submission" date="2019-03" db="EMBL/GenBank/DDBJ databases">
        <title>Long read genome sequence of the mycoparasitic Pythium oligandrum ATCC 38472 isolated from sugarbeet rhizosphere.</title>
        <authorList>
            <person name="Gaulin E."/>
        </authorList>
    </citation>
    <scope>NUCLEOTIDE SEQUENCE</scope>
    <source>
        <strain evidence="2">ATCC 38472_TT</strain>
    </source>
</reference>